<keyword evidence="3" id="KW-1185">Reference proteome</keyword>
<feature type="transmembrane region" description="Helical" evidence="1">
    <location>
        <begin position="56"/>
        <end position="75"/>
    </location>
</feature>
<dbReference type="RefSeq" id="WP_133364485.1">
    <property type="nucleotide sequence ID" value="NZ_CP037940.1"/>
</dbReference>
<evidence type="ECO:0000256" key="1">
    <source>
        <dbReference type="SAM" id="Phobius"/>
    </source>
</evidence>
<dbReference type="AlphaFoldDB" id="A0A4P6YX23"/>
<gene>
    <name evidence="2" type="ORF">EQG49_13475</name>
</gene>
<proteinExistence type="predicted"/>
<organism evidence="2 3">
    <name type="scientific">Periweissella cryptocerci</name>
    <dbReference type="NCBI Taxonomy" id="2506420"/>
    <lineage>
        <taxon>Bacteria</taxon>
        <taxon>Bacillati</taxon>
        <taxon>Bacillota</taxon>
        <taxon>Bacilli</taxon>
        <taxon>Lactobacillales</taxon>
        <taxon>Lactobacillaceae</taxon>
        <taxon>Periweissella</taxon>
    </lineage>
</organism>
<protein>
    <submittedName>
        <fullName evidence="2">Uncharacterized protein</fullName>
    </submittedName>
</protein>
<keyword evidence="1" id="KW-0472">Membrane</keyword>
<name>A0A4P6YX23_9LACO</name>
<evidence type="ECO:0000313" key="2">
    <source>
        <dbReference type="EMBL" id="QBO37408.1"/>
    </source>
</evidence>
<keyword evidence="1" id="KW-1133">Transmembrane helix</keyword>
<sequence>MKKNKLTPSIFNLSGRYDVLKSETATKMEQSKKELSEIINKREATGEESTKVSRNFVLLILLFGVLALAALLLAFM</sequence>
<reference evidence="3" key="1">
    <citation type="submission" date="2019-03" db="EMBL/GenBank/DDBJ databases">
        <title>Weissella sp. 26KH-42 Genome sequencing.</title>
        <authorList>
            <person name="Heo J."/>
            <person name="Kim S.-J."/>
            <person name="Kim J.-S."/>
            <person name="Hong S.-B."/>
            <person name="Kwon S.-W."/>
        </authorList>
    </citation>
    <scope>NUCLEOTIDE SEQUENCE [LARGE SCALE GENOMIC DNA]</scope>
    <source>
        <strain evidence="3">26KH-42</strain>
    </source>
</reference>
<accession>A0A4P6YX23</accession>
<dbReference type="Proteomes" id="UP000292886">
    <property type="component" value="Chromosome"/>
</dbReference>
<evidence type="ECO:0000313" key="3">
    <source>
        <dbReference type="Proteomes" id="UP000292886"/>
    </source>
</evidence>
<dbReference type="EMBL" id="CP037940">
    <property type="protein sequence ID" value="QBO37408.1"/>
    <property type="molecule type" value="Genomic_DNA"/>
</dbReference>
<dbReference type="KEGG" id="wei:EQG49_13475"/>
<keyword evidence="1" id="KW-0812">Transmembrane</keyword>